<dbReference type="InterPro" id="IPR006134">
    <property type="entry name" value="DNA-dir_DNA_pol_B_multi_dom"/>
</dbReference>
<evidence type="ECO:0000259" key="6">
    <source>
        <dbReference type="Pfam" id="PF00136"/>
    </source>
</evidence>
<evidence type="ECO:0000313" key="7">
    <source>
        <dbReference type="EMBL" id="ORE00295.1"/>
    </source>
</evidence>
<dbReference type="NCBIfam" id="TIGR00592">
    <property type="entry name" value="pol2"/>
    <property type="match status" value="1"/>
</dbReference>
<dbReference type="InterPro" id="IPR012337">
    <property type="entry name" value="RNaseH-like_sf"/>
</dbReference>
<dbReference type="InterPro" id="IPR017964">
    <property type="entry name" value="DNA-dir_DNA_pol_B_CS"/>
</dbReference>
<comment type="similarity">
    <text evidence="1 5">Belongs to the DNA polymerase type-B family.</text>
</comment>
<protein>
    <recommendedName>
        <fullName evidence="5">DNA polymerase</fullName>
        <ecNumber evidence="5">2.7.7.7</ecNumber>
    </recommendedName>
</protein>
<dbReference type="EMBL" id="LTAI01000039">
    <property type="protein sequence ID" value="ORE00295.1"/>
    <property type="molecule type" value="Genomic_DNA"/>
</dbReference>
<dbReference type="SMART" id="SM00486">
    <property type="entry name" value="POLBc"/>
    <property type="match status" value="1"/>
</dbReference>
<evidence type="ECO:0000313" key="8">
    <source>
        <dbReference type="Proteomes" id="UP000192501"/>
    </source>
</evidence>
<dbReference type="Gene3D" id="1.10.132.60">
    <property type="entry name" value="DNA polymerase family B, C-terminal domain"/>
    <property type="match status" value="1"/>
</dbReference>
<dbReference type="InterPro" id="IPR023211">
    <property type="entry name" value="DNA_pol_palm_dom_sf"/>
</dbReference>
<evidence type="ECO:0000256" key="3">
    <source>
        <dbReference type="ARBA" id="ARBA00022695"/>
    </source>
</evidence>
<accession>A0A1X0QKR9</accession>
<dbReference type="GO" id="GO:0003697">
    <property type="term" value="F:single-stranded DNA binding"/>
    <property type="evidence" value="ECO:0007669"/>
    <property type="project" value="TreeGrafter"/>
</dbReference>
<organism evidence="7 8">
    <name type="scientific">Hepatospora eriocheir</name>
    <dbReference type="NCBI Taxonomy" id="1081669"/>
    <lineage>
        <taxon>Eukaryota</taxon>
        <taxon>Fungi</taxon>
        <taxon>Fungi incertae sedis</taxon>
        <taxon>Microsporidia</taxon>
        <taxon>Hepatosporidae</taxon>
        <taxon>Hepatospora</taxon>
    </lineage>
</organism>
<keyword evidence="3 5" id="KW-0548">Nucleotidyltransferase</keyword>
<dbReference type="EC" id="2.7.7.7" evidence="5"/>
<comment type="caution">
    <text evidence="7">The sequence shown here is derived from an EMBL/GenBank/DDBJ whole genome shotgun (WGS) entry which is preliminary data.</text>
</comment>
<reference evidence="7 8" key="1">
    <citation type="journal article" date="2017" name="Environ. Microbiol.">
        <title>Decay of the glycolytic pathway and adaptation to intranuclear parasitism within Enterocytozoonidae microsporidia.</title>
        <authorList>
            <person name="Wiredu Boakye D."/>
            <person name="Jaroenlak P."/>
            <person name="Prachumwat A."/>
            <person name="Williams T.A."/>
            <person name="Bateman K.S."/>
            <person name="Itsathitphaisarn O."/>
            <person name="Sritunyalucksana K."/>
            <person name="Paszkiewicz K.H."/>
            <person name="Moore K.A."/>
            <person name="Stentiford G.D."/>
            <person name="Williams B.A."/>
        </authorList>
    </citation>
    <scope>NUCLEOTIDE SEQUENCE [LARGE SCALE GENOMIC DNA]</scope>
    <source>
        <strain evidence="8">canceri</strain>
    </source>
</reference>
<dbReference type="GO" id="GO:0003887">
    <property type="term" value="F:DNA-directed DNA polymerase activity"/>
    <property type="evidence" value="ECO:0007669"/>
    <property type="project" value="UniProtKB-KW"/>
</dbReference>
<dbReference type="GO" id="GO:1902975">
    <property type="term" value="P:mitotic DNA replication initiation"/>
    <property type="evidence" value="ECO:0007669"/>
    <property type="project" value="TreeGrafter"/>
</dbReference>
<keyword evidence="4 5" id="KW-0239">DNA-directed DNA polymerase</keyword>
<dbReference type="GO" id="GO:0006273">
    <property type="term" value="P:lagging strand elongation"/>
    <property type="evidence" value="ECO:0007669"/>
    <property type="project" value="TreeGrafter"/>
</dbReference>
<dbReference type="InterPro" id="IPR043502">
    <property type="entry name" value="DNA/RNA_pol_sf"/>
</dbReference>
<evidence type="ECO:0000256" key="2">
    <source>
        <dbReference type="ARBA" id="ARBA00022679"/>
    </source>
</evidence>
<feature type="domain" description="DNA-directed DNA polymerase family B multifunctional" evidence="6">
    <location>
        <begin position="313"/>
        <end position="731"/>
    </location>
</feature>
<dbReference type="GO" id="GO:0000166">
    <property type="term" value="F:nucleotide binding"/>
    <property type="evidence" value="ECO:0007669"/>
    <property type="project" value="InterPro"/>
</dbReference>
<dbReference type="Pfam" id="PF00136">
    <property type="entry name" value="DNA_pol_B"/>
    <property type="match status" value="1"/>
</dbReference>
<name>A0A1X0QKR9_9MICR</name>
<evidence type="ECO:0000256" key="1">
    <source>
        <dbReference type="ARBA" id="ARBA00005755"/>
    </source>
</evidence>
<dbReference type="AlphaFoldDB" id="A0A1X0QKR9"/>
<dbReference type="GO" id="GO:0005658">
    <property type="term" value="C:alpha DNA polymerase:primase complex"/>
    <property type="evidence" value="ECO:0007669"/>
    <property type="project" value="TreeGrafter"/>
</dbReference>
<sequence length="884" mass="102857">MKFKVLNIENKSECEVILHGKGVYNSVTITSLIVKNVISPVYFYPINKGSSEENFQLLIKRLQEVYKDKLKNVNIVRRKNIFNEEYPMEVTVLKACFTAKVKIDESFIEFCPLIVSEFKNPVENIIISKKLMAPCIVDVKEITMFRNKHEVNYTNIEFDGKASLDDLKIVAISAVIRNEKIIGFSFYDKEKTVVDGLRNFNEEGIYDLKNETDVFQRFNFLLNQMNPNVVILHNFNIKRYTIKPLLICDLYQFAMGTIKGRTYSIKELCNYYNIDYKHDFKMSSEMLMEIFYKMNALGLAKEMAEISGYLINKCFGNSRADRIEFTLMHELYNNDYLFPLKSSSNDSVSYTGGLVLSPERGFYQNYVILLDFNSLYPSIIKEFNVCYSTIKNLINNFGDENVNEENQFKKVDYSLNLKEEEILFLPKIVKKFVEKRKEVKRLIKESDDQELLKILNTRQQVLKLTANSIYGCLGFAGSRFCNYDMAAFITARGRELLINSKNIASGLGIKVIYGDTDSIMILSKFESKKEHYQLALDSVNELKDAVNALYENIEIEIECLFSKMLLFAKKRYAGLIYDGGDNYRKEYKGLDLVRRDYCKASSMLSNNVLDIIFNYNSASDTNLPQLVYDYCIKYYNNLENLSKNDYVILSILNKPIEMYDKDSQYPHVNMAIRLRKLGFNYQQNDVVNYVIGAGSGPVSRRGYLVNEDFEVDYDYYIKTQLIPPLYRIVDLIKSIRVDKISAIFGISTINIPKEVSKIKFVLDCCGSYEVPTDKCSKCDKEVSEEFYKIAVQRLLHQKVNYKDHYGECLVCNIKYSNMATSCLKCEKNLFFNFKNKEFDTLLTNIQNTFYENKIINEICDFYSEKSSYRVINLGDYFSNEFERK</sequence>
<dbReference type="PANTHER" id="PTHR45861:SF1">
    <property type="entry name" value="DNA POLYMERASE ALPHA CATALYTIC SUBUNIT"/>
    <property type="match status" value="1"/>
</dbReference>
<dbReference type="VEuPathDB" id="MicrosporidiaDB:HERIO_2064"/>
<dbReference type="GO" id="GO:0003688">
    <property type="term" value="F:DNA replication origin binding"/>
    <property type="evidence" value="ECO:0007669"/>
    <property type="project" value="TreeGrafter"/>
</dbReference>
<dbReference type="InterPro" id="IPR006172">
    <property type="entry name" value="DNA-dir_DNA_pol_B"/>
</dbReference>
<dbReference type="PRINTS" id="PR00106">
    <property type="entry name" value="DNAPOLB"/>
</dbReference>
<proteinExistence type="inferred from homology"/>
<dbReference type="GO" id="GO:0003682">
    <property type="term" value="F:chromatin binding"/>
    <property type="evidence" value="ECO:0007669"/>
    <property type="project" value="TreeGrafter"/>
</dbReference>
<dbReference type="SUPFAM" id="SSF53098">
    <property type="entry name" value="Ribonuclease H-like"/>
    <property type="match status" value="1"/>
</dbReference>
<dbReference type="GO" id="GO:0006272">
    <property type="term" value="P:leading strand elongation"/>
    <property type="evidence" value="ECO:0007669"/>
    <property type="project" value="TreeGrafter"/>
</dbReference>
<keyword evidence="2 5" id="KW-0808">Transferase</keyword>
<dbReference type="PANTHER" id="PTHR45861">
    <property type="entry name" value="DNA POLYMERASE ALPHA CATALYTIC SUBUNIT"/>
    <property type="match status" value="1"/>
</dbReference>
<keyword evidence="5" id="KW-0238">DNA-binding</keyword>
<dbReference type="InterPro" id="IPR042087">
    <property type="entry name" value="DNA_pol_B_thumb"/>
</dbReference>
<gene>
    <name evidence="7" type="primary">DPOLA</name>
    <name evidence="7" type="ORF">A0H76_1665</name>
</gene>
<dbReference type="Proteomes" id="UP000192501">
    <property type="component" value="Unassembled WGS sequence"/>
</dbReference>
<dbReference type="SUPFAM" id="SSF56672">
    <property type="entry name" value="DNA/RNA polymerases"/>
    <property type="match status" value="1"/>
</dbReference>
<dbReference type="VEuPathDB" id="MicrosporidiaDB:A0H76_1665"/>
<dbReference type="Gene3D" id="3.90.1600.10">
    <property type="entry name" value="Palm domain of DNA polymerase"/>
    <property type="match status" value="2"/>
</dbReference>
<dbReference type="VEuPathDB" id="MicrosporidiaDB:HERIO_2063"/>
<dbReference type="PROSITE" id="PS00116">
    <property type="entry name" value="DNA_POLYMERASE_B"/>
    <property type="match status" value="1"/>
</dbReference>
<comment type="catalytic activity">
    <reaction evidence="5">
        <text>DNA(n) + a 2'-deoxyribonucleoside 5'-triphosphate = DNA(n+1) + diphosphate</text>
        <dbReference type="Rhea" id="RHEA:22508"/>
        <dbReference type="Rhea" id="RHEA-COMP:17339"/>
        <dbReference type="Rhea" id="RHEA-COMP:17340"/>
        <dbReference type="ChEBI" id="CHEBI:33019"/>
        <dbReference type="ChEBI" id="CHEBI:61560"/>
        <dbReference type="ChEBI" id="CHEBI:173112"/>
        <dbReference type="EC" id="2.7.7.7"/>
    </reaction>
</comment>
<evidence type="ECO:0000256" key="4">
    <source>
        <dbReference type="ARBA" id="ARBA00022932"/>
    </source>
</evidence>
<evidence type="ECO:0000256" key="5">
    <source>
        <dbReference type="RuleBase" id="RU000442"/>
    </source>
</evidence>
<keyword evidence="5" id="KW-0235">DNA replication</keyword>